<protein>
    <submittedName>
        <fullName evidence="2">Uncharacterized protein</fullName>
    </submittedName>
</protein>
<evidence type="ECO:0000313" key="2">
    <source>
        <dbReference type="EMBL" id="MBP2180171.1"/>
    </source>
</evidence>
<evidence type="ECO:0000256" key="1">
    <source>
        <dbReference type="SAM" id="MobiDB-lite"/>
    </source>
</evidence>
<evidence type="ECO:0000313" key="3">
    <source>
        <dbReference type="Proteomes" id="UP000741013"/>
    </source>
</evidence>
<comment type="caution">
    <text evidence="2">The sequence shown here is derived from an EMBL/GenBank/DDBJ whole genome shotgun (WGS) entry which is preliminary data.</text>
</comment>
<dbReference type="RefSeq" id="WP_209663783.1">
    <property type="nucleotide sequence ID" value="NZ_JAGGMS010000001.1"/>
</dbReference>
<reference evidence="2 3" key="1">
    <citation type="submission" date="2021-03" db="EMBL/GenBank/DDBJ databases">
        <title>Sequencing the genomes of 1000 actinobacteria strains.</title>
        <authorList>
            <person name="Klenk H.-P."/>
        </authorList>
    </citation>
    <scope>NUCLEOTIDE SEQUENCE [LARGE SCALE GENOMIC DNA]</scope>
    <source>
        <strain evidence="2 3">DSM 45510</strain>
    </source>
</reference>
<name>A0ABS4PL83_9PSEU</name>
<dbReference type="Proteomes" id="UP000741013">
    <property type="component" value="Unassembled WGS sequence"/>
</dbReference>
<gene>
    <name evidence="2" type="ORF">JOM49_001697</name>
</gene>
<dbReference type="EMBL" id="JAGGMS010000001">
    <property type="protein sequence ID" value="MBP2180171.1"/>
    <property type="molecule type" value="Genomic_DNA"/>
</dbReference>
<keyword evidence="3" id="KW-1185">Reference proteome</keyword>
<proteinExistence type="predicted"/>
<accession>A0ABS4PL83</accession>
<organism evidence="2 3">
    <name type="scientific">Amycolatopsis magusensis</name>
    <dbReference type="NCBI Taxonomy" id="882444"/>
    <lineage>
        <taxon>Bacteria</taxon>
        <taxon>Bacillati</taxon>
        <taxon>Actinomycetota</taxon>
        <taxon>Actinomycetes</taxon>
        <taxon>Pseudonocardiales</taxon>
        <taxon>Pseudonocardiaceae</taxon>
        <taxon>Amycolatopsis</taxon>
    </lineage>
</organism>
<sequence>MSGSLEVRQFLLRYEGDAGNASANGGVPAQRSGNADSPRISDDQVRRARLAVAQGATGVDDCAELLEMLGLTPDEEGRLPVQR</sequence>
<feature type="region of interest" description="Disordered" evidence="1">
    <location>
        <begin position="18"/>
        <end position="43"/>
    </location>
</feature>